<keyword evidence="3" id="KW-0808">Transferase</keyword>
<evidence type="ECO:0000256" key="5">
    <source>
        <dbReference type="ARBA" id="ARBA00022840"/>
    </source>
</evidence>
<dbReference type="AlphaFoldDB" id="A0A381SI26"/>
<dbReference type="NCBIfam" id="TIGR00636">
    <property type="entry name" value="PduO_Nterm"/>
    <property type="match status" value="1"/>
</dbReference>
<keyword evidence="4" id="KW-0547">Nucleotide-binding</keyword>
<organism evidence="8">
    <name type="scientific">marine metagenome</name>
    <dbReference type="NCBI Taxonomy" id="408172"/>
    <lineage>
        <taxon>unclassified sequences</taxon>
        <taxon>metagenomes</taxon>
        <taxon>ecological metagenomes</taxon>
    </lineage>
</organism>
<dbReference type="GO" id="GO:0008817">
    <property type="term" value="F:corrinoid adenosyltransferase activity"/>
    <property type="evidence" value="ECO:0007669"/>
    <property type="project" value="TreeGrafter"/>
</dbReference>
<evidence type="ECO:0000313" key="8">
    <source>
        <dbReference type="EMBL" id="SVA02938.1"/>
    </source>
</evidence>
<name>A0A381SI26_9ZZZZ</name>
<comment type="subunit">
    <text evidence="2">Homotrimer.</text>
</comment>
<dbReference type="InterPro" id="IPR016030">
    <property type="entry name" value="CblAdoTrfase-like"/>
</dbReference>
<dbReference type="SUPFAM" id="SSF89028">
    <property type="entry name" value="Cobalamin adenosyltransferase-like"/>
    <property type="match status" value="1"/>
</dbReference>
<dbReference type="Gene3D" id="1.20.1200.10">
    <property type="entry name" value="Cobalamin adenosyltransferase-like"/>
    <property type="match status" value="1"/>
</dbReference>
<proteinExistence type="inferred from homology"/>
<dbReference type="FunFam" id="1.20.1200.10:FF:000001">
    <property type="entry name" value="Cob(I)yrinic acid a,c-diamide adenosyltransferase"/>
    <property type="match status" value="1"/>
</dbReference>
<evidence type="ECO:0000256" key="2">
    <source>
        <dbReference type="ARBA" id="ARBA00011233"/>
    </source>
</evidence>
<dbReference type="InterPro" id="IPR036451">
    <property type="entry name" value="CblAdoTrfase-like_sf"/>
</dbReference>
<reference evidence="8" key="1">
    <citation type="submission" date="2018-05" db="EMBL/GenBank/DDBJ databases">
        <authorList>
            <person name="Lanie J.A."/>
            <person name="Ng W.-L."/>
            <person name="Kazmierczak K.M."/>
            <person name="Andrzejewski T.M."/>
            <person name="Davidsen T.M."/>
            <person name="Wayne K.J."/>
            <person name="Tettelin H."/>
            <person name="Glass J.I."/>
            <person name="Rusch D."/>
            <person name="Podicherti R."/>
            <person name="Tsui H.-C.T."/>
            <person name="Winkler M.E."/>
        </authorList>
    </citation>
    <scope>NUCLEOTIDE SEQUENCE</scope>
</reference>
<feature type="region of interest" description="Disordered" evidence="6">
    <location>
        <begin position="1"/>
        <end position="22"/>
    </location>
</feature>
<dbReference type="Pfam" id="PF01923">
    <property type="entry name" value="Cob_adeno_trans"/>
    <property type="match status" value="1"/>
</dbReference>
<dbReference type="EMBL" id="UINC01003057">
    <property type="protein sequence ID" value="SVA02938.1"/>
    <property type="molecule type" value="Genomic_DNA"/>
</dbReference>
<accession>A0A381SI26</accession>
<comment type="similarity">
    <text evidence="1">Belongs to the Cob(I)alamin adenosyltransferase family.</text>
</comment>
<gene>
    <name evidence="8" type="ORF">METZ01_LOCUS55792</name>
</gene>
<dbReference type="GO" id="GO:0005524">
    <property type="term" value="F:ATP binding"/>
    <property type="evidence" value="ECO:0007669"/>
    <property type="project" value="UniProtKB-KW"/>
</dbReference>
<evidence type="ECO:0000256" key="3">
    <source>
        <dbReference type="ARBA" id="ARBA00022679"/>
    </source>
</evidence>
<dbReference type="PANTHER" id="PTHR12213:SF0">
    <property type="entry name" value="CORRINOID ADENOSYLTRANSFERASE MMAB"/>
    <property type="match status" value="1"/>
</dbReference>
<keyword evidence="5" id="KW-0067">ATP-binding</keyword>
<protein>
    <recommendedName>
        <fullName evidence="7">Cobalamin adenosyltransferase-like domain-containing protein</fullName>
    </recommendedName>
</protein>
<dbReference type="InterPro" id="IPR029499">
    <property type="entry name" value="PduO-typ"/>
</dbReference>
<evidence type="ECO:0000259" key="7">
    <source>
        <dbReference type="Pfam" id="PF01923"/>
    </source>
</evidence>
<dbReference type="PANTHER" id="PTHR12213">
    <property type="entry name" value="CORRINOID ADENOSYLTRANSFERASE"/>
    <property type="match status" value="1"/>
</dbReference>
<evidence type="ECO:0000256" key="4">
    <source>
        <dbReference type="ARBA" id="ARBA00022741"/>
    </source>
</evidence>
<evidence type="ECO:0000256" key="6">
    <source>
        <dbReference type="SAM" id="MobiDB-lite"/>
    </source>
</evidence>
<sequence>MRITKVTTKGGDDGQTSLGNGQRVSKNHLRIHAMGAVDKLNSVIGWTRSIAQSGIKDDLEKIQQDLFNLGGELAVSGGDQELLKKTRLEWLEIESETMNKELPPLKEFILPGGSELSSRIHIARTECRDTERTLVALGEVETVPDLQRHYLNRLSDYLFILARKVKNDEGSTEVPWDYNE</sequence>
<dbReference type="GO" id="GO:0009235">
    <property type="term" value="P:cobalamin metabolic process"/>
    <property type="evidence" value="ECO:0007669"/>
    <property type="project" value="UniProtKB-ARBA"/>
</dbReference>
<evidence type="ECO:0000256" key="1">
    <source>
        <dbReference type="ARBA" id="ARBA00007487"/>
    </source>
</evidence>
<feature type="domain" description="Cobalamin adenosyltransferase-like" evidence="7">
    <location>
        <begin position="7"/>
        <end position="165"/>
    </location>
</feature>